<dbReference type="Gene3D" id="1.10.10.10">
    <property type="entry name" value="Winged helix-like DNA-binding domain superfamily/Winged helix DNA-binding domain"/>
    <property type="match status" value="1"/>
</dbReference>
<dbReference type="Proteomes" id="UP000253426">
    <property type="component" value="Unassembled WGS sequence"/>
</dbReference>
<keyword evidence="1" id="KW-0805">Transcription regulation</keyword>
<dbReference type="OrthoDB" id="180305at2"/>
<evidence type="ECO:0000256" key="2">
    <source>
        <dbReference type="ARBA" id="ARBA00023125"/>
    </source>
</evidence>
<dbReference type="CDD" id="cd07377">
    <property type="entry name" value="WHTH_GntR"/>
    <property type="match status" value="1"/>
</dbReference>
<gene>
    <name evidence="5" type="ORF">DES53_110152</name>
</gene>
<dbReference type="Pfam" id="PF00392">
    <property type="entry name" value="GntR"/>
    <property type="match status" value="1"/>
</dbReference>
<dbReference type="SUPFAM" id="SSF46785">
    <property type="entry name" value="Winged helix' DNA-binding domain"/>
    <property type="match status" value="1"/>
</dbReference>
<name>A0A366HBK1_9BACT</name>
<accession>A0A366HBK1</accession>
<dbReference type="Pfam" id="PF13377">
    <property type="entry name" value="Peripla_BP_3"/>
    <property type="match status" value="1"/>
</dbReference>
<evidence type="ECO:0000256" key="1">
    <source>
        <dbReference type="ARBA" id="ARBA00023015"/>
    </source>
</evidence>
<dbReference type="SUPFAM" id="SSF53822">
    <property type="entry name" value="Periplasmic binding protein-like I"/>
    <property type="match status" value="1"/>
</dbReference>
<dbReference type="InterPro" id="IPR000524">
    <property type="entry name" value="Tscrpt_reg_HTH_GntR"/>
</dbReference>
<dbReference type="EMBL" id="QNRR01000010">
    <property type="protein sequence ID" value="RBP39128.1"/>
    <property type="molecule type" value="Genomic_DNA"/>
</dbReference>
<protein>
    <submittedName>
        <fullName evidence="5">DNA-binding LacI/PurR family transcriptional regulator</fullName>
    </submittedName>
</protein>
<evidence type="ECO:0000256" key="3">
    <source>
        <dbReference type="ARBA" id="ARBA00023163"/>
    </source>
</evidence>
<dbReference type="AlphaFoldDB" id="A0A366HBK1"/>
<dbReference type="Gene3D" id="3.40.50.2300">
    <property type="match status" value="2"/>
</dbReference>
<dbReference type="RefSeq" id="WP_113960892.1">
    <property type="nucleotide sequence ID" value="NZ_QNRR01000010.1"/>
</dbReference>
<feature type="domain" description="HTH gntR-type" evidence="4">
    <location>
        <begin position="43"/>
        <end position="100"/>
    </location>
</feature>
<keyword evidence="3" id="KW-0804">Transcription</keyword>
<evidence type="ECO:0000313" key="5">
    <source>
        <dbReference type="EMBL" id="RBP39128.1"/>
    </source>
</evidence>
<evidence type="ECO:0000313" key="6">
    <source>
        <dbReference type="Proteomes" id="UP000253426"/>
    </source>
</evidence>
<dbReference type="PRINTS" id="PR00035">
    <property type="entry name" value="HTHGNTR"/>
</dbReference>
<dbReference type="PANTHER" id="PTHR30146">
    <property type="entry name" value="LACI-RELATED TRANSCRIPTIONAL REPRESSOR"/>
    <property type="match status" value="1"/>
</dbReference>
<dbReference type="InterPro" id="IPR036390">
    <property type="entry name" value="WH_DNA-bd_sf"/>
</dbReference>
<sequence length="384" mass="42609">MSMSLPVGVANRMLLVTRPDQMARQAQPAIPPLPQRITLVAQTVRSLCDGIRSGRWQARLPGERDLCATLQVSRPTVRAALKDLQLKGWISVSHRKRREIRKVPSQSASATGNRIVGAVALAPLRTMPPASLLVIDILREQLAKNRWQMELVVDPSCYSKQPAKALERLMRKVPAAAWLLMGSSVPMQKWFLKSSIPCLVLGTCPEEFPLPSIDADYRATCRHAGMLLLRKGHRHIAMILPASSTGGDRESERGIREAVDGNSRARLTVLHHRNKAHLCALLDKTLASAERPTAFLVARAMHALTVTMHLMRRGFRLPKDAVVLSRDDESFLWHASPSLARYAVDAEKFARKAAKAMRELAETGTLASRTIRMMPTFIPDETLG</sequence>
<dbReference type="InterPro" id="IPR036388">
    <property type="entry name" value="WH-like_DNA-bd_sf"/>
</dbReference>
<comment type="caution">
    <text evidence="5">The sequence shown here is derived from an EMBL/GenBank/DDBJ whole genome shotgun (WGS) entry which is preliminary data.</text>
</comment>
<organism evidence="5 6">
    <name type="scientific">Roseimicrobium gellanilyticum</name>
    <dbReference type="NCBI Taxonomy" id="748857"/>
    <lineage>
        <taxon>Bacteria</taxon>
        <taxon>Pseudomonadati</taxon>
        <taxon>Verrucomicrobiota</taxon>
        <taxon>Verrucomicrobiia</taxon>
        <taxon>Verrucomicrobiales</taxon>
        <taxon>Verrucomicrobiaceae</taxon>
        <taxon>Roseimicrobium</taxon>
    </lineage>
</organism>
<proteinExistence type="predicted"/>
<reference evidence="5 6" key="1">
    <citation type="submission" date="2018-06" db="EMBL/GenBank/DDBJ databases">
        <title>Genomic Encyclopedia of Type Strains, Phase IV (KMG-IV): sequencing the most valuable type-strain genomes for metagenomic binning, comparative biology and taxonomic classification.</title>
        <authorList>
            <person name="Goeker M."/>
        </authorList>
    </citation>
    <scope>NUCLEOTIDE SEQUENCE [LARGE SCALE GENOMIC DNA]</scope>
    <source>
        <strain evidence="5 6">DSM 25532</strain>
    </source>
</reference>
<keyword evidence="6" id="KW-1185">Reference proteome</keyword>
<keyword evidence="2 5" id="KW-0238">DNA-binding</keyword>
<dbReference type="SMART" id="SM00345">
    <property type="entry name" value="HTH_GNTR"/>
    <property type="match status" value="1"/>
</dbReference>
<dbReference type="GO" id="GO:0003700">
    <property type="term" value="F:DNA-binding transcription factor activity"/>
    <property type="evidence" value="ECO:0007669"/>
    <property type="project" value="InterPro"/>
</dbReference>
<dbReference type="GO" id="GO:0000976">
    <property type="term" value="F:transcription cis-regulatory region binding"/>
    <property type="evidence" value="ECO:0007669"/>
    <property type="project" value="TreeGrafter"/>
</dbReference>
<dbReference type="InterPro" id="IPR028082">
    <property type="entry name" value="Peripla_BP_I"/>
</dbReference>
<dbReference type="PANTHER" id="PTHR30146:SF109">
    <property type="entry name" value="HTH-TYPE TRANSCRIPTIONAL REGULATOR GALS"/>
    <property type="match status" value="1"/>
</dbReference>
<dbReference type="InterPro" id="IPR046335">
    <property type="entry name" value="LacI/GalR-like_sensor"/>
</dbReference>
<evidence type="ECO:0000259" key="4">
    <source>
        <dbReference type="SMART" id="SM00345"/>
    </source>
</evidence>